<evidence type="ECO:0000313" key="1">
    <source>
        <dbReference type="EMBL" id="PSR97453.1"/>
    </source>
</evidence>
<reference evidence="1 2" key="1">
    <citation type="journal article" date="2018" name="Mycol. Prog.">
        <title>Coniella lustricola, a new species from submerged detritus.</title>
        <authorList>
            <person name="Raudabaugh D.B."/>
            <person name="Iturriaga T."/>
            <person name="Carver A."/>
            <person name="Mondo S."/>
            <person name="Pangilinan J."/>
            <person name="Lipzen A."/>
            <person name="He G."/>
            <person name="Amirebrahimi M."/>
            <person name="Grigoriev I.V."/>
            <person name="Miller A.N."/>
        </authorList>
    </citation>
    <scope>NUCLEOTIDE SEQUENCE [LARGE SCALE GENOMIC DNA]</scope>
    <source>
        <strain evidence="1 2">B22-T-1</strain>
    </source>
</reference>
<dbReference type="CDD" id="cd07067">
    <property type="entry name" value="HP_PGM_like"/>
    <property type="match status" value="1"/>
</dbReference>
<dbReference type="Pfam" id="PF00300">
    <property type="entry name" value="His_Phos_1"/>
    <property type="match status" value="1"/>
</dbReference>
<dbReference type="OrthoDB" id="496981at2759"/>
<sequence>MTITLHLVRHAQGFHNLSHENEQLPDPQLTPLGLEQCAALRASFPYHDRLTHLVASPMRRTLLTCHHSFTPAVYNPSSNPAGKRIVAQPLVQEVSTQPCDTGSEPGALTEEFGAWTDDALVTTGWNDKRSAESPWRPTIEALENRAREARRWLRELGRQARAQGSEDADIVVVSHGGFLHFLTDDWDGMSLEKGTGWMNTEWRSYEFVCGADDQGEDEDARIRETAGSWKRRRGTEEQLTEAELREAKAVLLEGVRKKLAEMEEAAGGVNGKA</sequence>
<dbReference type="InterPro" id="IPR029033">
    <property type="entry name" value="His_PPase_superfam"/>
</dbReference>
<keyword evidence="2" id="KW-1185">Reference proteome</keyword>
<proteinExistence type="predicted"/>
<accession>A0A2T3AGV0</accession>
<dbReference type="InterPro" id="IPR013078">
    <property type="entry name" value="His_Pase_superF_clade-1"/>
</dbReference>
<dbReference type="AlphaFoldDB" id="A0A2T3AGV0"/>
<name>A0A2T3AGV0_9PEZI</name>
<dbReference type="PANTHER" id="PTHR48100">
    <property type="entry name" value="BROAD-SPECIFICITY PHOSPHATASE YOR283W-RELATED"/>
    <property type="match status" value="1"/>
</dbReference>
<dbReference type="InterPro" id="IPR050275">
    <property type="entry name" value="PGM_Phosphatase"/>
</dbReference>
<dbReference type="GO" id="GO:0016791">
    <property type="term" value="F:phosphatase activity"/>
    <property type="evidence" value="ECO:0007669"/>
    <property type="project" value="TreeGrafter"/>
</dbReference>
<dbReference type="SMART" id="SM00855">
    <property type="entry name" value="PGAM"/>
    <property type="match status" value="1"/>
</dbReference>
<dbReference type="GO" id="GO:0005737">
    <property type="term" value="C:cytoplasm"/>
    <property type="evidence" value="ECO:0007669"/>
    <property type="project" value="TreeGrafter"/>
</dbReference>
<gene>
    <name evidence="1" type="ORF">BD289DRAFT_450955</name>
</gene>
<dbReference type="EMBL" id="KZ678391">
    <property type="protein sequence ID" value="PSR97453.1"/>
    <property type="molecule type" value="Genomic_DNA"/>
</dbReference>
<dbReference type="Proteomes" id="UP000241462">
    <property type="component" value="Unassembled WGS sequence"/>
</dbReference>
<organism evidence="1 2">
    <name type="scientific">Coniella lustricola</name>
    <dbReference type="NCBI Taxonomy" id="2025994"/>
    <lineage>
        <taxon>Eukaryota</taxon>
        <taxon>Fungi</taxon>
        <taxon>Dikarya</taxon>
        <taxon>Ascomycota</taxon>
        <taxon>Pezizomycotina</taxon>
        <taxon>Sordariomycetes</taxon>
        <taxon>Sordariomycetidae</taxon>
        <taxon>Diaporthales</taxon>
        <taxon>Schizoparmaceae</taxon>
        <taxon>Coniella</taxon>
    </lineage>
</organism>
<dbReference type="PANTHER" id="PTHR48100:SF54">
    <property type="entry name" value="PHOSPHATASE SPAC5H10.03-RELATED"/>
    <property type="match status" value="1"/>
</dbReference>
<dbReference type="InParanoid" id="A0A2T3AGV0"/>
<dbReference type="SUPFAM" id="SSF53254">
    <property type="entry name" value="Phosphoglycerate mutase-like"/>
    <property type="match status" value="1"/>
</dbReference>
<protein>
    <submittedName>
        <fullName evidence="1">Phosphoglycerate mutase family protein-like protein</fullName>
    </submittedName>
</protein>
<dbReference type="Gene3D" id="3.40.50.1240">
    <property type="entry name" value="Phosphoglycerate mutase-like"/>
    <property type="match status" value="1"/>
</dbReference>
<evidence type="ECO:0000313" key="2">
    <source>
        <dbReference type="Proteomes" id="UP000241462"/>
    </source>
</evidence>